<feature type="compositionally biased region" description="Low complexity" evidence="1">
    <location>
        <begin position="118"/>
        <end position="132"/>
    </location>
</feature>
<proteinExistence type="predicted"/>
<comment type="caution">
    <text evidence="2">The sequence shown here is derived from an EMBL/GenBank/DDBJ whole genome shotgun (WGS) entry which is preliminary data.</text>
</comment>
<feature type="compositionally biased region" description="Low complexity" evidence="1">
    <location>
        <begin position="82"/>
        <end position="95"/>
    </location>
</feature>
<dbReference type="Proteomes" id="UP000636479">
    <property type="component" value="Unassembled WGS sequence"/>
</dbReference>
<gene>
    <name evidence="2" type="ORF">MIND_00508800</name>
</gene>
<feature type="region of interest" description="Disordered" evidence="1">
    <location>
        <begin position="51"/>
        <end position="138"/>
    </location>
</feature>
<dbReference type="EMBL" id="JACAZF010000004">
    <property type="protein sequence ID" value="KAF7307154.1"/>
    <property type="molecule type" value="Genomic_DNA"/>
</dbReference>
<accession>A0A8H6W626</accession>
<dbReference type="RefSeq" id="XP_037222173.1">
    <property type="nucleotide sequence ID" value="XM_037361881.1"/>
</dbReference>
<organism evidence="2 3">
    <name type="scientific">Mycena indigotica</name>
    <dbReference type="NCBI Taxonomy" id="2126181"/>
    <lineage>
        <taxon>Eukaryota</taxon>
        <taxon>Fungi</taxon>
        <taxon>Dikarya</taxon>
        <taxon>Basidiomycota</taxon>
        <taxon>Agaricomycotina</taxon>
        <taxon>Agaricomycetes</taxon>
        <taxon>Agaricomycetidae</taxon>
        <taxon>Agaricales</taxon>
        <taxon>Marasmiineae</taxon>
        <taxon>Mycenaceae</taxon>
        <taxon>Mycena</taxon>
    </lineage>
</organism>
<evidence type="ECO:0000256" key="1">
    <source>
        <dbReference type="SAM" id="MobiDB-lite"/>
    </source>
</evidence>
<dbReference type="GeneID" id="59344397"/>
<name>A0A8H6W626_9AGAR</name>
<keyword evidence="3" id="KW-1185">Reference proteome</keyword>
<protein>
    <submittedName>
        <fullName evidence="2">Uncharacterized protein</fullName>
    </submittedName>
</protein>
<reference evidence="2" key="1">
    <citation type="submission" date="2020-05" db="EMBL/GenBank/DDBJ databases">
        <title>Mycena genomes resolve the evolution of fungal bioluminescence.</title>
        <authorList>
            <person name="Tsai I.J."/>
        </authorList>
    </citation>
    <scope>NUCLEOTIDE SEQUENCE</scope>
    <source>
        <strain evidence="2">171206Taipei</strain>
    </source>
</reference>
<dbReference type="AlphaFoldDB" id="A0A8H6W626"/>
<sequence length="168" mass="18519">MYRCTTRLFLRHNSSLAAASVEGDAAVSAKLAEIVRMKEARREARLTRQAMAFSPPTPDMEQTIPQPPQLDFALAPAPMKPSEPAAPANLAPSSSVEARREALLARRAERLARDANKPPGQRQPQFNQQRPRLSTPPKPYYAKPILSAFCGQFSCNCNDTEENSGQKT</sequence>
<evidence type="ECO:0000313" key="3">
    <source>
        <dbReference type="Proteomes" id="UP000636479"/>
    </source>
</evidence>
<feature type="compositionally biased region" description="Basic and acidic residues" evidence="1">
    <location>
        <begin position="97"/>
        <end position="116"/>
    </location>
</feature>
<evidence type="ECO:0000313" key="2">
    <source>
        <dbReference type="EMBL" id="KAF7307154.1"/>
    </source>
</evidence>